<feature type="compositionally biased region" description="Polar residues" evidence="1">
    <location>
        <begin position="191"/>
        <end position="206"/>
    </location>
</feature>
<feature type="compositionally biased region" description="Polar residues" evidence="1">
    <location>
        <begin position="127"/>
        <end position="141"/>
    </location>
</feature>
<feature type="region of interest" description="Disordered" evidence="1">
    <location>
        <begin position="1"/>
        <end position="49"/>
    </location>
</feature>
<dbReference type="PANTHER" id="PTHR28258:SF1">
    <property type="entry name" value="VACUOLAR SEGREGATION PROTEIN 7"/>
    <property type="match status" value="1"/>
</dbReference>
<feature type="region of interest" description="Disordered" evidence="1">
    <location>
        <begin position="68"/>
        <end position="335"/>
    </location>
</feature>
<feature type="compositionally biased region" description="Polar residues" evidence="1">
    <location>
        <begin position="745"/>
        <end position="754"/>
    </location>
</feature>
<dbReference type="InterPro" id="IPR024260">
    <property type="entry name" value="Vac7"/>
</dbReference>
<feature type="compositionally biased region" description="Polar residues" evidence="1">
    <location>
        <begin position="548"/>
        <end position="572"/>
    </location>
</feature>
<organism evidence="3 4">
    <name type="scientific">Polytolypa hystricis (strain UAMH7299)</name>
    <dbReference type="NCBI Taxonomy" id="1447883"/>
    <lineage>
        <taxon>Eukaryota</taxon>
        <taxon>Fungi</taxon>
        <taxon>Dikarya</taxon>
        <taxon>Ascomycota</taxon>
        <taxon>Pezizomycotina</taxon>
        <taxon>Eurotiomycetes</taxon>
        <taxon>Eurotiomycetidae</taxon>
        <taxon>Onygenales</taxon>
        <taxon>Onygenales incertae sedis</taxon>
        <taxon>Polytolypa</taxon>
    </lineage>
</organism>
<gene>
    <name evidence="3" type="ORF">AJ80_05652</name>
</gene>
<dbReference type="GO" id="GO:0000329">
    <property type="term" value="C:fungal-type vacuole membrane"/>
    <property type="evidence" value="ECO:0007669"/>
    <property type="project" value="TreeGrafter"/>
</dbReference>
<dbReference type="GO" id="GO:0000011">
    <property type="term" value="P:vacuole inheritance"/>
    <property type="evidence" value="ECO:0007669"/>
    <property type="project" value="TreeGrafter"/>
</dbReference>
<dbReference type="AlphaFoldDB" id="A0A2B7Y265"/>
<feature type="compositionally biased region" description="Gly residues" evidence="1">
    <location>
        <begin position="351"/>
        <end position="360"/>
    </location>
</feature>
<dbReference type="PANTHER" id="PTHR28258">
    <property type="entry name" value="VACUOLAR SEGREGATION PROTEIN 7"/>
    <property type="match status" value="1"/>
</dbReference>
<feature type="compositionally biased region" description="Acidic residues" evidence="1">
    <location>
        <begin position="869"/>
        <end position="878"/>
    </location>
</feature>
<evidence type="ECO:0008006" key="5">
    <source>
        <dbReference type="Google" id="ProtNLM"/>
    </source>
</evidence>
<dbReference type="Pfam" id="PF12751">
    <property type="entry name" value="Vac7"/>
    <property type="match status" value="1"/>
</dbReference>
<feature type="compositionally biased region" description="Polar residues" evidence="1">
    <location>
        <begin position="485"/>
        <end position="505"/>
    </location>
</feature>
<sequence length="895" mass="96791">MASTTNGDPVPNGSSDDNALKTRGGGSATAAHPARVGDSASDLSKGPNLVAPTLHQLSVLNASHNARYSSAGRSAPVSSTNSVVSSRETSPIRQSMRPFHSTSTSRSASRSRKGSQELSPIRGPGVISSNHSAFQRNSTIGDTPHLPPPSTDQTEDLPRKSNMAPPKPGDSPYQWPVSPRLRSPPPPTLSARNNLHSLNRSAQDGTVANMASKRQTIPSPEDSGHQPEGEEEDNQHRAAIRTLTRGTSGSTLETVQESKVLVRTPEAETEEDMPSRKTAGESGSDSGGTKVTKPQGEDKRRIASSNARPGDIISKRSFTSLSAARGKLAESSTRNMIVEAETVSSVPQVSLGGGAGGGAGRVDPGGSIRLKASDETIRPKKEKKRPNRKPTTLPAGTASSKADIFEAKVANAVDEADSSDSAETFVYESNPPDTHPTRQLRYHSRTPSATSMASQADQYGGRARPALREAGHSVTGKRSMKFKTNTFNTNFDSDGDQNSGRGSSRTNGHIHTSRHHHIGRHGRNGGHPSVLDQSPFTVGGQGAKSPRHNINSGNRHSSRTSQNNRTYGSTKNNMDIYGYDYDAEGADDERTPLVGSIRLNRSRHGRRPGSASLRQLEYLEQRRRGCFPRYALCIVLLLLVSVLLGGVTTFAIGVSKQLTNVYVKEIQNVLASEQEIMLDLDVHAINSNLFPLTINDMDVNIFAKSRYVGSDSFWRDHGPHPDPLPRIENSRRRAIMAREVRQPERNSTSPSSTPDRVHVTGGVDKGTDPIEDPTGDPQTMLLGRIFHFYSPLIFESSPWKHESAHSKGEVRLVKPGNKTEEGGTERWERVLQHPFELIVRGVLKYQLPLSSRTRSASISSSIRINPDDTPSEDGEGDGVDDKQPDDGSDDSVHIN</sequence>
<evidence type="ECO:0000313" key="3">
    <source>
        <dbReference type="EMBL" id="PGH15141.1"/>
    </source>
</evidence>
<feature type="region of interest" description="Disordered" evidence="1">
    <location>
        <begin position="485"/>
        <end position="572"/>
    </location>
</feature>
<protein>
    <recommendedName>
        <fullName evidence="5">Phospholipid metabolism enzyme regulator</fullName>
    </recommendedName>
</protein>
<feature type="region of interest" description="Disordered" evidence="1">
    <location>
        <begin position="855"/>
        <end position="895"/>
    </location>
</feature>
<reference evidence="3 4" key="1">
    <citation type="submission" date="2017-10" db="EMBL/GenBank/DDBJ databases">
        <title>Comparative genomics in systemic dimorphic fungi from Ajellomycetaceae.</title>
        <authorList>
            <person name="Munoz J.F."/>
            <person name="Mcewen J.G."/>
            <person name="Clay O.K."/>
            <person name="Cuomo C.A."/>
        </authorList>
    </citation>
    <scope>NUCLEOTIDE SEQUENCE [LARGE SCALE GENOMIC DNA]</scope>
    <source>
        <strain evidence="3 4">UAMH7299</strain>
    </source>
</reference>
<feature type="compositionally biased region" description="Basic residues" evidence="1">
    <location>
        <begin position="511"/>
        <end position="524"/>
    </location>
</feature>
<accession>A0A2B7Y265</accession>
<dbReference type="STRING" id="1447883.A0A2B7Y265"/>
<dbReference type="Proteomes" id="UP000224634">
    <property type="component" value="Unassembled WGS sequence"/>
</dbReference>
<feature type="region of interest" description="Disordered" evidence="1">
    <location>
        <begin position="799"/>
        <end position="825"/>
    </location>
</feature>
<dbReference type="OrthoDB" id="1204at2759"/>
<comment type="caution">
    <text evidence="3">The sequence shown here is derived from an EMBL/GenBank/DDBJ whole genome shotgun (WGS) entry which is preliminary data.</text>
</comment>
<feature type="region of interest" description="Disordered" evidence="1">
    <location>
        <begin position="415"/>
        <end position="463"/>
    </location>
</feature>
<feature type="compositionally biased region" description="Polar residues" evidence="1">
    <location>
        <begin position="68"/>
        <end position="93"/>
    </location>
</feature>
<feature type="compositionally biased region" description="Low complexity" evidence="1">
    <location>
        <begin position="855"/>
        <end position="864"/>
    </location>
</feature>
<name>A0A2B7Y265_POLH7</name>
<feature type="region of interest" description="Disordered" evidence="1">
    <location>
        <begin position="739"/>
        <end position="777"/>
    </location>
</feature>
<feature type="compositionally biased region" description="Polar residues" evidence="1">
    <location>
        <begin position="1"/>
        <end position="17"/>
    </location>
</feature>
<feature type="region of interest" description="Disordered" evidence="1">
    <location>
        <begin position="347"/>
        <end position="400"/>
    </location>
</feature>
<keyword evidence="2" id="KW-1133">Transmembrane helix</keyword>
<feature type="compositionally biased region" description="Polar residues" evidence="1">
    <location>
        <begin position="244"/>
        <end position="257"/>
    </location>
</feature>
<evidence type="ECO:0000313" key="4">
    <source>
        <dbReference type="Proteomes" id="UP000224634"/>
    </source>
</evidence>
<feature type="compositionally biased region" description="Polar residues" evidence="1">
    <location>
        <begin position="445"/>
        <end position="457"/>
    </location>
</feature>
<dbReference type="EMBL" id="PDNA01000085">
    <property type="protein sequence ID" value="PGH15141.1"/>
    <property type="molecule type" value="Genomic_DNA"/>
</dbReference>
<dbReference type="GO" id="GO:1903778">
    <property type="term" value="P:protein localization to vacuolar membrane"/>
    <property type="evidence" value="ECO:0007669"/>
    <property type="project" value="TreeGrafter"/>
</dbReference>
<dbReference type="GO" id="GO:0010513">
    <property type="term" value="P:positive regulation of phosphatidylinositol biosynthetic process"/>
    <property type="evidence" value="ECO:0007669"/>
    <property type="project" value="TreeGrafter"/>
</dbReference>
<keyword evidence="2" id="KW-0472">Membrane</keyword>
<evidence type="ECO:0000256" key="2">
    <source>
        <dbReference type="SAM" id="Phobius"/>
    </source>
</evidence>
<dbReference type="GO" id="GO:0070772">
    <property type="term" value="C:PAS complex"/>
    <property type="evidence" value="ECO:0007669"/>
    <property type="project" value="TreeGrafter"/>
</dbReference>
<keyword evidence="4" id="KW-1185">Reference proteome</keyword>
<feature type="compositionally biased region" description="Basic and acidic residues" evidence="1">
    <location>
        <begin position="879"/>
        <end position="895"/>
    </location>
</feature>
<proteinExistence type="predicted"/>
<evidence type="ECO:0000256" key="1">
    <source>
        <dbReference type="SAM" id="MobiDB-lite"/>
    </source>
</evidence>
<keyword evidence="2" id="KW-0812">Transmembrane</keyword>
<feature type="transmembrane region" description="Helical" evidence="2">
    <location>
        <begin position="630"/>
        <end position="654"/>
    </location>
</feature>